<evidence type="ECO:0000259" key="6">
    <source>
        <dbReference type="Pfam" id="PF00892"/>
    </source>
</evidence>
<evidence type="ECO:0000256" key="2">
    <source>
        <dbReference type="ARBA" id="ARBA00022692"/>
    </source>
</evidence>
<comment type="subcellular location">
    <subcellularLocation>
        <location evidence="1">Membrane</location>
        <topology evidence="1">Multi-pass membrane protein</topology>
    </subcellularLocation>
</comment>
<dbReference type="OrthoDB" id="7158585at2"/>
<dbReference type="Pfam" id="PF00892">
    <property type="entry name" value="EamA"/>
    <property type="match status" value="2"/>
</dbReference>
<dbReference type="HOGENOM" id="CLU_033863_20_1_7"/>
<dbReference type="EMBL" id="CP001999">
    <property type="protein sequence ID" value="ADG91765.1"/>
    <property type="molecule type" value="Genomic_DNA"/>
</dbReference>
<dbReference type="STRING" id="572480.Arnit_0096"/>
<keyword evidence="3 5" id="KW-1133">Transmembrane helix</keyword>
<dbReference type="RefSeq" id="WP_013133910.1">
    <property type="nucleotide sequence ID" value="NC_014166.1"/>
</dbReference>
<accession>D5V3Q4</accession>
<evidence type="ECO:0000256" key="5">
    <source>
        <dbReference type="SAM" id="Phobius"/>
    </source>
</evidence>
<evidence type="ECO:0000256" key="3">
    <source>
        <dbReference type="ARBA" id="ARBA00022989"/>
    </source>
</evidence>
<feature type="transmembrane region" description="Helical" evidence="5">
    <location>
        <begin position="263"/>
        <end position="281"/>
    </location>
</feature>
<dbReference type="Proteomes" id="UP000000939">
    <property type="component" value="Chromosome"/>
</dbReference>
<dbReference type="AlphaFoldDB" id="D5V3Q4"/>
<feature type="transmembrane region" description="Helical" evidence="5">
    <location>
        <begin position="140"/>
        <end position="160"/>
    </location>
</feature>
<keyword evidence="2 5" id="KW-0812">Transmembrane</keyword>
<evidence type="ECO:0000256" key="1">
    <source>
        <dbReference type="ARBA" id="ARBA00004141"/>
    </source>
</evidence>
<evidence type="ECO:0000256" key="4">
    <source>
        <dbReference type="ARBA" id="ARBA00023136"/>
    </source>
</evidence>
<dbReference type="PANTHER" id="PTHR32322">
    <property type="entry name" value="INNER MEMBRANE TRANSPORTER"/>
    <property type="match status" value="1"/>
</dbReference>
<dbReference type="InterPro" id="IPR050638">
    <property type="entry name" value="AA-Vitamin_Transporters"/>
</dbReference>
<feature type="transmembrane region" description="Helical" evidence="5">
    <location>
        <begin position="172"/>
        <end position="200"/>
    </location>
</feature>
<feature type="domain" description="EamA" evidence="6">
    <location>
        <begin position="6"/>
        <end position="131"/>
    </location>
</feature>
<reference evidence="7 8" key="1">
    <citation type="journal article" date="2010" name="Stand. Genomic Sci.">
        <title>Complete genome sequence of Arcobacter nitrofigilis type strain (CI).</title>
        <authorList>
            <person name="Pati A."/>
            <person name="Gronow S."/>
            <person name="Lapidus A."/>
            <person name="Copeland A."/>
            <person name="Glavina Del Rio T."/>
            <person name="Nolan M."/>
            <person name="Lucas S."/>
            <person name="Tice H."/>
            <person name="Cheng J.F."/>
            <person name="Han C."/>
            <person name="Chertkov O."/>
            <person name="Bruce D."/>
            <person name="Tapia R."/>
            <person name="Goodwin L."/>
            <person name="Pitluck S."/>
            <person name="Liolios K."/>
            <person name="Ivanova N."/>
            <person name="Mavromatis K."/>
            <person name="Chen A."/>
            <person name="Palaniappan K."/>
            <person name="Land M."/>
            <person name="Hauser L."/>
            <person name="Chang Y.J."/>
            <person name="Jeffries C.D."/>
            <person name="Detter J.C."/>
            <person name="Rohde M."/>
            <person name="Goker M."/>
            <person name="Bristow J."/>
            <person name="Eisen J.A."/>
            <person name="Markowitz V."/>
            <person name="Hugenholtz P."/>
            <person name="Klenk H.P."/>
            <person name="Kyrpides N.C."/>
        </authorList>
    </citation>
    <scope>NUCLEOTIDE SEQUENCE [LARGE SCALE GENOMIC DNA]</scope>
    <source>
        <strain evidence="8">ATCC 33309 / DSM 7299 / CCUG 15893 / LMG 7604 / NCTC 12251 / CI</strain>
    </source>
</reference>
<organism evidence="7 8">
    <name type="scientific">Arcobacter nitrofigilis (strain ATCC 33309 / DSM 7299 / CCUG 15893 / LMG 7604 / NCTC 12251 / CI)</name>
    <name type="common">Campylobacter nitrofigilis</name>
    <dbReference type="NCBI Taxonomy" id="572480"/>
    <lineage>
        <taxon>Bacteria</taxon>
        <taxon>Pseudomonadati</taxon>
        <taxon>Campylobacterota</taxon>
        <taxon>Epsilonproteobacteria</taxon>
        <taxon>Campylobacterales</taxon>
        <taxon>Arcobacteraceae</taxon>
        <taxon>Arcobacter</taxon>
    </lineage>
</organism>
<dbReference type="eggNOG" id="COG0697">
    <property type="taxonomic scope" value="Bacteria"/>
</dbReference>
<proteinExistence type="predicted"/>
<name>D5V3Q4_ARCNC</name>
<sequence length="293" mass="32036">MKINDLLLAVLVAFIWGVNFSVIKLGLLSLDPFILSGMRFLLCALPLVFFVKKPKVHIKWLISYGLLFGVGLWGMVSLGIYFGMSAGMASLVLQMSAFLTVILGAILLDETIDITKKIAFAISLFGLLLIISVTDGSVTILGSVLVLIAAVSLSFTNIIIKKAGTKNLFSFMVWASLFSPIPLFVLAFLTNGGIVFTNFFENLSNMAIFSIMFQVYPTTLLGYWIWNTLLHKYPVSSVAPLSLLIPIFGIAGSYFIFDEKIGLIKIVAAGLIILALVINTFGKRISLKKYKGV</sequence>
<feature type="transmembrane region" description="Helical" evidence="5">
    <location>
        <begin position="33"/>
        <end position="51"/>
    </location>
</feature>
<keyword evidence="4 5" id="KW-0472">Membrane</keyword>
<dbReference type="GO" id="GO:0016020">
    <property type="term" value="C:membrane"/>
    <property type="evidence" value="ECO:0007669"/>
    <property type="project" value="UniProtKB-SubCell"/>
</dbReference>
<feature type="transmembrane region" description="Helical" evidence="5">
    <location>
        <begin position="88"/>
        <end position="106"/>
    </location>
</feature>
<evidence type="ECO:0000313" key="8">
    <source>
        <dbReference type="Proteomes" id="UP000000939"/>
    </source>
</evidence>
<dbReference type="KEGG" id="ant:Arnit_0096"/>
<dbReference type="PANTHER" id="PTHR32322:SF9">
    <property type="entry name" value="AMINO-ACID METABOLITE EFFLUX PUMP-RELATED"/>
    <property type="match status" value="1"/>
</dbReference>
<dbReference type="SUPFAM" id="SSF103481">
    <property type="entry name" value="Multidrug resistance efflux transporter EmrE"/>
    <property type="match status" value="2"/>
</dbReference>
<dbReference type="InterPro" id="IPR037185">
    <property type="entry name" value="EmrE-like"/>
</dbReference>
<feature type="transmembrane region" description="Helical" evidence="5">
    <location>
        <begin position="238"/>
        <end position="257"/>
    </location>
</feature>
<feature type="transmembrane region" description="Helical" evidence="5">
    <location>
        <begin position="7"/>
        <end position="27"/>
    </location>
</feature>
<feature type="transmembrane region" description="Helical" evidence="5">
    <location>
        <begin position="206"/>
        <end position="226"/>
    </location>
</feature>
<keyword evidence="8" id="KW-1185">Reference proteome</keyword>
<protein>
    <recommendedName>
        <fullName evidence="6">EamA domain-containing protein</fullName>
    </recommendedName>
</protein>
<dbReference type="InterPro" id="IPR000620">
    <property type="entry name" value="EamA_dom"/>
</dbReference>
<feature type="domain" description="EamA" evidence="6">
    <location>
        <begin position="141"/>
        <end position="279"/>
    </location>
</feature>
<evidence type="ECO:0000313" key="7">
    <source>
        <dbReference type="EMBL" id="ADG91765.1"/>
    </source>
</evidence>
<feature type="transmembrane region" description="Helical" evidence="5">
    <location>
        <begin position="118"/>
        <end position="134"/>
    </location>
</feature>
<gene>
    <name evidence="7" type="ordered locus">Arnit_0096</name>
</gene>
<feature type="transmembrane region" description="Helical" evidence="5">
    <location>
        <begin position="63"/>
        <end position="82"/>
    </location>
</feature>